<reference evidence="1 2" key="1">
    <citation type="journal article" date="2010" name="PLoS ONE">
        <title>The genome sequence of the rumen methanogen Methanobrevibacter ruminantium reveals new possibilities for controlling ruminant methane emissions.</title>
        <authorList>
            <person name="Leahy S.C."/>
            <person name="Kelly W.J."/>
            <person name="Altermann E."/>
            <person name="Ronimus R.S."/>
            <person name="Yeoman C.J."/>
            <person name="Pacheco D.M."/>
            <person name="Li D."/>
            <person name="Kong Z."/>
            <person name="McTavish S."/>
            <person name="Sang C."/>
            <person name="Lambie S.C."/>
            <person name="Janssen P.H."/>
            <person name="Dey D."/>
            <person name="Attwood G.T."/>
        </authorList>
    </citation>
    <scope>NUCLEOTIDE SEQUENCE [LARGE SCALE GENOMIC DNA]</scope>
    <source>
        <strain evidence="2">ATCC 35063 / DSM 1093 / JCM 13430 / OCM 146 / M1</strain>
    </source>
</reference>
<dbReference type="PATRIC" id="fig|634498.28.peg.787"/>
<name>D3E276_METRM</name>
<dbReference type="OrthoDB" id="359459at2157"/>
<organism evidence="1 2">
    <name type="scientific">Methanobrevibacter ruminantium (strain ATCC 35063 / DSM 1093 / JCM 13430 / OCM 146 / M1)</name>
    <name type="common">Methanobacterium ruminantium</name>
    <dbReference type="NCBI Taxonomy" id="634498"/>
    <lineage>
        <taxon>Archaea</taxon>
        <taxon>Methanobacteriati</taxon>
        <taxon>Methanobacteriota</taxon>
        <taxon>Methanomada group</taxon>
        <taxon>Methanobacteria</taxon>
        <taxon>Methanobacteriales</taxon>
        <taxon>Methanobacteriaceae</taxon>
        <taxon>Methanobrevibacter</taxon>
    </lineage>
</organism>
<dbReference type="KEGG" id="mru:mru_0786"/>
<proteinExistence type="predicted"/>
<gene>
    <name evidence="1" type="ordered locus">mru_0786</name>
</gene>
<dbReference type="Proteomes" id="UP000008680">
    <property type="component" value="Chromosome"/>
</dbReference>
<dbReference type="RefSeq" id="WP_012955588.1">
    <property type="nucleotide sequence ID" value="NC_013790.1"/>
</dbReference>
<evidence type="ECO:0000313" key="1">
    <source>
        <dbReference type="EMBL" id="ADC46637.1"/>
    </source>
</evidence>
<dbReference type="InterPro" id="IPR036568">
    <property type="entry name" value="GGCT-like_sf"/>
</dbReference>
<protein>
    <submittedName>
        <fullName evidence="1">Uncharacterized protein</fullName>
    </submittedName>
</protein>
<keyword evidence="2" id="KW-1185">Reference proteome</keyword>
<dbReference type="AlphaFoldDB" id="D3E276"/>
<accession>D3E276</accession>
<evidence type="ECO:0000313" key="2">
    <source>
        <dbReference type="Proteomes" id="UP000008680"/>
    </source>
</evidence>
<dbReference type="HOGENOM" id="CLU_992524_0_0_2"/>
<dbReference type="EMBL" id="CP001719">
    <property type="protein sequence ID" value="ADC46637.1"/>
    <property type="molecule type" value="Genomic_DNA"/>
</dbReference>
<sequence length="280" mass="33039">MVNYGDDSLENPDDITLPFFAYGIFKPGEIAYSNIKKYIGKKNEKTINYAMKQRDGVPILLPEENNGKTHGYIFKFNDNERAYDTINHNLSNKLYEWGTIEQGKINVLFGKDPDIGSDDIGPDFDRENYKGKDDPFFKEALAIKQYVESNDFTSKDDFYDLQRYYILLWSAIERCCKLKYNKESDGKNREEFSKEKEFIDALDKCDETNYREIYKTDDLTPRKFDTDEPKWCINYYYTLRCNIVHRGKSNVNRDMGLLLQATKDLLNIFEHILDETFKEE</sequence>
<dbReference type="SUPFAM" id="SSF110857">
    <property type="entry name" value="Gamma-glutamyl cyclotransferase-like"/>
    <property type="match status" value="1"/>
</dbReference>
<dbReference type="GeneID" id="8770435"/>